<evidence type="ECO:0000313" key="6">
    <source>
        <dbReference type="Proteomes" id="UP000199492"/>
    </source>
</evidence>
<dbReference type="EMBL" id="FNCZ01000004">
    <property type="protein sequence ID" value="SDH73097.1"/>
    <property type="molecule type" value="Genomic_DNA"/>
</dbReference>
<dbReference type="SUPFAM" id="SSF53223">
    <property type="entry name" value="Aminoacid dehydrogenase-like, N-terminal domain"/>
    <property type="match status" value="1"/>
</dbReference>
<dbReference type="Proteomes" id="UP000199492">
    <property type="component" value="Unassembled WGS sequence"/>
</dbReference>
<keyword evidence="3" id="KW-0057">Aromatic amino acid biosynthesis</keyword>
<gene>
    <name evidence="5" type="ORF">SAMN04489796_10433</name>
</gene>
<evidence type="ECO:0000256" key="1">
    <source>
        <dbReference type="ARBA" id="ARBA00004871"/>
    </source>
</evidence>
<name>A0A1G8ETE9_9FLAO</name>
<dbReference type="InterPro" id="IPR013708">
    <property type="entry name" value="Shikimate_DH-bd_N"/>
</dbReference>
<dbReference type="OrthoDB" id="9792692at2"/>
<dbReference type="CDD" id="cd01065">
    <property type="entry name" value="NAD_bind_Shikimate_DH"/>
    <property type="match status" value="1"/>
</dbReference>
<keyword evidence="2" id="KW-0560">Oxidoreductase</keyword>
<evidence type="ECO:0000256" key="2">
    <source>
        <dbReference type="ARBA" id="ARBA00023002"/>
    </source>
</evidence>
<evidence type="ECO:0000259" key="4">
    <source>
        <dbReference type="Pfam" id="PF08501"/>
    </source>
</evidence>
<dbReference type="STRING" id="262004.SAMN04489796_10433"/>
<dbReference type="GO" id="GO:0019632">
    <property type="term" value="P:shikimate metabolic process"/>
    <property type="evidence" value="ECO:0007669"/>
    <property type="project" value="TreeGrafter"/>
</dbReference>
<dbReference type="GO" id="GO:0009423">
    <property type="term" value="P:chorismate biosynthetic process"/>
    <property type="evidence" value="ECO:0007669"/>
    <property type="project" value="TreeGrafter"/>
</dbReference>
<reference evidence="6" key="1">
    <citation type="submission" date="2016-10" db="EMBL/GenBank/DDBJ databases">
        <authorList>
            <person name="Varghese N."/>
            <person name="Submissions S."/>
        </authorList>
    </citation>
    <scope>NUCLEOTIDE SEQUENCE [LARGE SCALE GENOMIC DNA]</scope>
    <source>
        <strain evidence="6">DSM 15363</strain>
    </source>
</reference>
<evidence type="ECO:0000313" key="5">
    <source>
        <dbReference type="EMBL" id="SDH73097.1"/>
    </source>
</evidence>
<dbReference type="GO" id="GO:0050661">
    <property type="term" value="F:NADP binding"/>
    <property type="evidence" value="ECO:0007669"/>
    <property type="project" value="TreeGrafter"/>
</dbReference>
<dbReference type="GO" id="GO:0005829">
    <property type="term" value="C:cytosol"/>
    <property type="evidence" value="ECO:0007669"/>
    <property type="project" value="TreeGrafter"/>
</dbReference>
<dbReference type="PANTHER" id="PTHR21089">
    <property type="entry name" value="SHIKIMATE DEHYDROGENASE"/>
    <property type="match status" value="1"/>
</dbReference>
<dbReference type="InterPro" id="IPR046346">
    <property type="entry name" value="Aminoacid_DH-like_N_sf"/>
</dbReference>
<dbReference type="SUPFAM" id="SSF51735">
    <property type="entry name" value="NAD(P)-binding Rossmann-fold domains"/>
    <property type="match status" value="1"/>
</dbReference>
<proteinExistence type="predicted"/>
<protein>
    <submittedName>
        <fullName evidence="5">Shikimate dehydrogenase</fullName>
    </submittedName>
</protein>
<dbReference type="InterPro" id="IPR036291">
    <property type="entry name" value="NAD(P)-bd_dom_sf"/>
</dbReference>
<accession>A0A1G8ETE9</accession>
<dbReference type="Pfam" id="PF08501">
    <property type="entry name" value="Shikimate_dh_N"/>
    <property type="match status" value="1"/>
</dbReference>
<dbReference type="Gene3D" id="3.40.50.10860">
    <property type="entry name" value="Leucine Dehydrogenase, chain A, domain 1"/>
    <property type="match status" value="1"/>
</dbReference>
<dbReference type="AlphaFoldDB" id="A0A1G8ETE9"/>
<dbReference type="Gene3D" id="3.40.50.720">
    <property type="entry name" value="NAD(P)-binding Rossmann-like Domain"/>
    <property type="match status" value="1"/>
</dbReference>
<keyword evidence="3" id="KW-0028">Amino-acid biosynthesis</keyword>
<dbReference type="PANTHER" id="PTHR21089:SF1">
    <property type="entry name" value="BIFUNCTIONAL 3-DEHYDROQUINATE DEHYDRATASE_SHIKIMATE DEHYDROGENASE, CHLOROPLASTIC"/>
    <property type="match status" value="1"/>
</dbReference>
<keyword evidence="6" id="KW-1185">Reference proteome</keyword>
<comment type="pathway">
    <text evidence="1">Metabolic intermediate biosynthesis; chorismate biosynthesis; chorismate from D-erythrose 4-phosphate and phosphoenolpyruvate: step 4/7.</text>
</comment>
<organism evidence="5 6">
    <name type="scientific">Winogradskyella thalassocola</name>
    <dbReference type="NCBI Taxonomy" id="262004"/>
    <lineage>
        <taxon>Bacteria</taxon>
        <taxon>Pseudomonadati</taxon>
        <taxon>Bacteroidota</taxon>
        <taxon>Flavobacteriia</taxon>
        <taxon>Flavobacteriales</taxon>
        <taxon>Flavobacteriaceae</taxon>
        <taxon>Winogradskyella</taxon>
    </lineage>
</organism>
<dbReference type="GO" id="GO:0004764">
    <property type="term" value="F:shikimate 3-dehydrogenase (NADP+) activity"/>
    <property type="evidence" value="ECO:0007669"/>
    <property type="project" value="InterPro"/>
</dbReference>
<dbReference type="InterPro" id="IPR022893">
    <property type="entry name" value="Shikimate_DH_fam"/>
</dbReference>
<feature type="domain" description="Shikimate dehydrogenase substrate binding N-terminal" evidence="4">
    <location>
        <begin position="14"/>
        <end position="95"/>
    </location>
</feature>
<dbReference type="RefSeq" id="WP_092468060.1">
    <property type="nucleotide sequence ID" value="NZ_FNCZ01000004.1"/>
</dbReference>
<sequence>MENAQDKSKLKFGLVGKDISYSFSRGYFKDKFDSENLPNSYVNFDLQSIDELSEIIKTTSNLKGLNVTIPYKEQVIPLLDKLNKKARDIGAVNTIRFTKKKKLVGYNTDFYGFRNSIKPHLKSHHKKALILGTGGASKAIAYALKKLKIKYDFVSRSQKENVTYLYSDLTSDIISEYTIIINCTPIGTFPKVNECPDIPYDAVTSEHILYDLIYNPEQTKFLQCGQLKGATTINGLEMLRLQAEKSWEIWNKS</sequence>
<evidence type="ECO:0000256" key="3">
    <source>
        <dbReference type="ARBA" id="ARBA00023141"/>
    </source>
</evidence>
<dbReference type="GO" id="GO:0009073">
    <property type="term" value="P:aromatic amino acid family biosynthetic process"/>
    <property type="evidence" value="ECO:0007669"/>
    <property type="project" value="UniProtKB-KW"/>
</dbReference>